<dbReference type="InterPro" id="IPR052159">
    <property type="entry name" value="Competence_DNA_uptake"/>
</dbReference>
<dbReference type="InterPro" id="IPR004509">
    <property type="entry name" value="Competence_ComEA_HhH"/>
</dbReference>
<dbReference type="InterPro" id="IPR010994">
    <property type="entry name" value="RuvA_2-like"/>
</dbReference>
<dbReference type="Pfam" id="PF00753">
    <property type="entry name" value="Lactamase_B"/>
    <property type="match status" value="1"/>
</dbReference>
<dbReference type="Gene3D" id="1.10.150.320">
    <property type="entry name" value="Photosystem II 12 kDa extrinsic protein"/>
    <property type="match status" value="1"/>
</dbReference>
<gene>
    <name evidence="3" type="ORF">ACFQIC_18495</name>
</gene>
<sequence length="292" mass="31799">MEDIKAAGIEEIHTMVATHPDADHIGGLVDVLEEIKVNHVVDSGKEHTTQTYMDYLSLIDQKNKPFDVAEQGSNLNVGDHVKLKVINAMNSSSDLNESSIALKLSHEYIDFMLTGDASTENESSMLQNYDVEAEILKVGHHGSSTSTSQAFMDQVDSELGILSYGENGYGHPDPNVVKRLQDAGASLYSTFESGDILVSTDGSSYDVSANTWEGNDSSSDPELDEPEGQYPINVNTADYETLQLITGVGTTIANNIIDYRNANGPFQTIEELDNVSYIGPATIEEMRPDITL</sequence>
<dbReference type="EMBL" id="JBHSZV010000055">
    <property type="protein sequence ID" value="MFC7063792.1"/>
    <property type="molecule type" value="Genomic_DNA"/>
</dbReference>
<comment type="caution">
    <text evidence="3">The sequence shown here is derived from an EMBL/GenBank/DDBJ whole genome shotgun (WGS) entry which is preliminary data.</text>
</comment>
<dbReference type="Gene3D" id="3.60.15.10">
    <property type="entry name" value="Ribonuclease Z/Hydroxyacylglutathione hydrolase-like"/>
    <property type="match status" value="1"/>
</dbReference>
<dbReference type="Proteomes" id="UP001596410">
    <property type="component" value="Unassembled WGS sequence"/>
</dbReference>
<evidence type="ECO:0000259" key="2">
    <source>
        <dbReference type="Pfam" id="PF00753"/>
    </source>
</evidence>
<proteinExistence type="predicted"/>
<dbReference type="InterPro" id="IPR035681">
    <property type="entry name" value="ComA-like_MBL"/>
</dbReference>
<dbReference type="PANTHER" id="PTHR30619">
    <property type="entry name" value="DNA INTERNALIZATION/COMPETENCE PROTEIN COMEC/REC2"/>
    <property type="match status" value="1"/>
</dbReference>
<dbReference type="InterPro" id="IPR001279">
    <property type="entry name" value="Metallo-B-lactamas"/>
</dbReference>
<dbReference type="RefSeq" id="WP_390217642.1">
    <property type="nucleotide sequence ID" value="NZ_JBHSZV010000055.1"/>
</dbReference>
<dbReference type="Pfam" id="PF12836">
    <property type="entry name" value="HHH_3"/>
    <property type="match status" value="1"/>
</dbReference>
<evidence type="ECO:0000313" key="4">
    <source>
        <dbReference type="Proteomes" id="UP001596410"/>
    </source>
</evidence>
<name>A0ABW2EN69_9BACI</name>
<organism evidence="3 4">
    <name type="scientific">Halobacillus seohaensis</name>
    <dbReference type="NCBI Taxonomy" id="447421"/>
    <lineage>
        <taxon>Bacteria</taxon>
        <taxon>Bacillati</taxon>
        <taxon>Bacillota</taxon>
        <taxon>Bacilli</taxon>
        <taxon>Bacillales</taxon>
        <taxon>Bacillaceae</taxon>
        <taxon>Halobacillus</taxon>
    </lineage>
</organism>
<dbReference type="NCBIfam" id="TIGR00426">
    <property type="entry name" value="competence protein ComEA helix-hairpin-helix repeat region"/>
    <property type="match status" value="1"/>
</dbReference>
<dbReference type="InterPro" id="IPR036866">
    <property type="entry name" value="RibonucZ/Hydroxyglut_hydro"/>
</dbReference>
<feature type="domain" description="Metallo-beta-lactamase" evidence="2">
    <location>
        <begin position="5"/>
        <end position="165"/>
    </location>
</feature>
<feature type="region of interest" description="Disordered" evidence="1">
    <location>
        <begin position="208"/>
        <end position="228"/>
    </location>
</feature>
<accession>A0ABW2EN69</accession>
<protein>
    <submittedName>
        <fullName evidence="3">Helix-hairpin-helix domain-containing protein</fullName>
    </submittedName>
</protein>
<dbReference type="PANTHER" id="PTHR30619:SF7">
    <property type="entry name" value="BETA-LACTAMASE DOMAIN PROTEIN"/>
    <property type="match status" value="1"/>
</dbReference>
<reference evidence="4" key="1">
    <citation type="journal article" date="2019" name="Int. J. Syst. Evol. Microbiol.">
        <title>The Global Catalogue of Microorganisms (GCM) 10K type strain sequencing project: providing services to taxonomists for standard genome sequencing and annotation.</title>
        <authorList>
            <consortium name="The Broad Institute Genomics Platform"/>
            <consortium name="The Broad Institute Genome Sequencing Center for Infectious Disease"/>
            <person name="Wu L."/>
            <person name="Ma J."/>
        </authorList>
    </citation>
    <scope>NUCLEOTIDE SEQUENCE [LARGE SCALE GENOMIC DNA]</scope>
    <source>
        <strain evidence="4">CGMCC 4.1621</strain>
    </source>
</reference>
<evidence type="ECO:0000256" key="1">
    <source>
        <dbReference type="SAM" id="MobiDB-lite"/>
    </source>
</evidence>
<dbReference type="SUPFAM" id="SSF56281">
    <property type="entry name" value="Metallo-hydrolase/oxidoreductase"/>
    <property type="match status" value="1"/>
</dbReference>
<evidence type="ECO:0000313" key="3">
    <source>
        <dbReference type="EMBL" id="MFC7063792.1"/>
    </source>
</evidence>
<dbReference type="CDD" id="cd07731">
    <property type="entry name" value="ComA-like_MBL-fold"/>
    <property type="match status" value="1"/>
</dbReference>
<keyword evidence="4" id="KW-1185">Reference proteome</keyword>
<dbReference type="SUPFAM" id="SSF47781">
    <property type="entry name" value="RuvA domain 2-like"/>
    <property type="match status" value="1"/>
</dbReference>
<feature type="compositionally biased region" description="Polar residues" evidence="1">
    <location>
        <begin position="208"/>
        <end position="218"/>
    </location>
</feature>